<evidence type="ECO:0000256" key="1">
    <source>
        <dbReference type="ARBA" id="ARBA00008999"/>
    </source>
</evidence>
<accession>A0A0M3K7X7</accession>
<keyword evidence="5" id="KW-1185">Reference proteome</keyword>
<evidence type="ECO:0000259" key="3">
    <source>
        <dbReference type="Pfam" id="PF16121"/>
    </source>
</evidence>
<organism evidence="6">
    <name type="scientific">Anisakis simplex</name>
    <name type="common">Herring worm</name>
    <dbReference type="NCBI Taxonomy" id="6269"/>
    <lineage>
        <taxon>Eukaryota</taxon>
        <taxon>Metazoa</taxon>
        <taxon>Ecdysozoa</taxon>
        <taxon>Nematoda</taxon>
        <taxon>Chromadorea</taxon>
        <taxon>Rhabditida</taxon>
        <taxon>Spirurina</taxon>
        <taxon>Ascaridomorpha</taxon>
        <taxon>Ascaridoidea</taxon>
        <taxon>Anisakidae</taxon>
        <taxon>Anisakis</taxon>
        <taxon>Anisakis simplex complex</taxon>
    </lineage>
</organism>
<evidence type="ECO:0000259" key="2">
    <source>
        <dbReference type="Pfam" id="PF01509"/>
    </source>
</evidence>
<dbReference type="EMBL" id="UYRR01033131">
    <property type="protein sequence ID" value="VDK57883.1"/>
    <property type="molecule type" value="Genomic_DNA"/>
</dbReference>
<sequence length="395" mass="44863">MKIWLGFDVDASHFRLNNVFIIGKGTKALVSLPGATKGVRCEMVIKSSKLWAVLQGVVCVHKARDVSLAALKKILTSAICSNANAAVRTPEEQLPLIDMPIVEPHPKSQALVITGLRKQLDYTHHPLVVGEPFRKEDIRVEELNYMEPTSCGVCLFGINDGCDQLEAIRERAWVNEYRLFGQLGRETYKNEMRGKVIVKCSYDGITRYQMQKLLSRVQAQYKRISFELANVDLQSQEAFELARKGLPRPKILGTPVVYGISLNSFKAPHFSLTLSCVSETDSFLRNFVREIGICLGTTASCRRLRCARIGPFDSNHSLLDKHFTLKNIITNMRMCQKMIDRDETEMDKDIVKNRPHIAVSELIEDEYLECFENNSEEEVVEDCLRVAWGRDYTQV</sequence>
<protein>
    <submittedName>
        <fullName evidence="6">Probable tRNA pseudouridine synthase 2 (inferred by orthology to a human protein)</fullName>
    </submittedName>
</protein>
<dbReference type="InterPro" id="IPR002501">
    <property type="entry name" value="PsdUridine_synth_N"/>
</dbReference>
<evidence type="ECO:0000313" key="6">
    <source>
        <dbReference type="WBParaSite" id="ASIM_0001706801-mRNA-1"/>
    </source>
</evidence>
<dbReference type="GO" id="GO:0003723">
    <property type="term" value="F:RNA binding"/>
    <property type="evidence" value="ECO:0007669"/>
    <property type="project" value="InterPro"/>
</dbReference>
<dbReference type="InterPro" id="IPR020103">
    <property type="entry name" value="PsdUridine_synth_cat_dom_sf"/>
</dbReference>
<dbReference type="Pfam" id="PF16121">
    <property type="entry name" value="40S_S4_C"/>
    <property type="match status" value="1"/>
</dbReference>
<reference evidence="4 5" key="2">
    <citation type="submission" date="2018-11" db="EMBL/GenBank/DDBJ databases">
        <authorList>
            <consortium name="Pathogen Informatics"/>
        </authorList>
    </citation>
    <scope>NUCLEOTIDE SEQUENCE [LARGE SCALE GENOMIC DNA]</scope>
</reference>
<dbReference type="GO" id="GO:0006396">
    <property type="term" value="P:RNA processing"/>
    <property type="evidence" value="ECO:0007669"/>
    <property type="project" value="InterPro"/>
</dbReference>
<dbReference type="WBParaSite" id="ASIM_0001706801-mRNA-1">
    <property type="protein sequence ID" value="ASIM_0001706801-mRNA-1"/>
    <property type="gene ID" value="ASIM_0001706801"/>
</dbReference>
<dbReference type="OrthoDB" id="9995526at2759"/>
<gene>
    <name evidence="4" type="ORF">ASIM_LOCUS16475</name>
</gene>
<dbReference type="GO" id="GO:0001522">
    <property type="term" value="P:pseudouridine synthesis"/>
    <property type="evidence" value="ECO:0007669"/>
    <property type="project" value="InterPro"/>
</dbReference>
<dbReference type="PANTHER" id="PTHR13195:SF0">
    <property type="entry name" value="PSEUDOURIDYLATE SYNTHASE TRUB2, MITOCHONDRIAL"/>
    <property type="match status" value="1"/>
</dbReference>
<dbReference type="PANTHER" id="PTHR13195">
    <property type="entry name" value="PSEUDOURIDINE SYNTHASE-RELATED"/>
    <property type="match status" value="1"/>
</dbReference>
<dbReference type="AlphaFoldDB" id="A0A0M3K7X7"/>
<dbReference type="GO" id="GO:0009982">
    <property type="term" value="F:pseudouridine synthase activity"/>
    <property type="evidence" value="ECO:0007669"/>
    <property type="project" value="InterPro"/>
</dbReference>
<feature type="domain" description="Small ribosomal subunit protein eS4 C-terminal" evidence="3">
    <location>
        <begin position="15"/>
        <end position="42"/>
    </location>
</feature>
<dbReference type="InterPro" id="IPR039048">
    <property type="entry name" value="Trub2"/>
</dbReference>
<reference evidence="6" key="1">
    <citation type="submission" date="2017-02" db="UniProtKB">
        <authorList>
            <consortium name="WormBaseParasite"/>
        </authorList>
    </citation>
    <scope>IDENTIFICATION</scope>
</reference>
<proteinExistence type="inferred from homology"/>
<dbReference type="Proteomes" id="UP000267096">
    <property type="component" value="Unassembled WGS sequence"/>
</dbReference>
<comment type="similarity">
    <text evidence="1">Belongs to the pseudouridine synthase TruB family.</text>
</comment>
<dbReference type="InterPro" id="IPR032277">
    <property type="entry name" value="Ribosomal_eS4_C"/>
</dbReference>
<evidence type="ECO:0000313" key="4">
    <source>
        <dbReference type="EMBL" id="VDK57883.1"/>
    </source>
</evidence>
<dbReference type="Pfam" id="PF01509">
    <property type="entry name" value="TruB_N"/>
    <property type="match status" value="1"/>
</dbReference>
<feature type="domain" description="Pseudouridine synthase II N-terminal" evidence="2">
    <location>
        <begin position="148"/>
        <end position="280"/>
    </location>
</feature>
<evidence type="ECO:0000313" key="5">
    <source>
        <dbReference type="Proteomes" id="UP000267096"/>
    </source>
</evidence>
<dbReference type="Gene3D" id="3.30.2350.10">
    <property type="entry name" value="Pseudouridine synthase"/>
    <property type="match status" value="1"/>
</dbReference>
<name>A0A0M3K7X7_ANISI</name>
<dbReference type="SUPFAM" id="SSF55120">
    <property type="entry name" value="Pseudouridine synthase"/>
    <property type="match status" value="1"/>
</dbReference>